<dbReference type="PANTHER" id="PTHR30106:SF2">
    <property type="entry name" value="UPF0324 INNER MEMBRANE PROTEIN YEIH"/>
    <property type="match status" value="1"/>
</dbReference>
<feature type="transmembrane region" description="Helical" evidence="7">
    <location>
        <begin position="215"/>
        <end position="238"/>
    </location>
</feature>
<dbReference type="NCBIfam" id="TIGR00698">
    <property type="entry name" value="YeiH family putative sulfate export transporter"/>
    <property type="match status" value="1"/>
</dbReference>
<dbReference type="InterPro" id="IPR004630">
    <property type="entry name" value="UPF0324_YeiH-like"/>
</dbReference>
<feature type="transmembrane region" description="Helical" evidence="7">
    <location>
        <begin position="250"/>
        <end position="268"/>
    </location>
</feature>
<comment type="similarity">
    <text evidence="2">Belongs to the UPF0324 family.</text>
</comment>
<evidence type="ECO:0000256" key="2">
    <source>
        <dbReference type="ARBA" id="ARBA00007977"/>
    </source>
</evidence>
<evidence type="ECO:0000256" key="7">
    <source>
        <dbReference type="SAM" id="Phobius"/>
    </source>
</evidence>
<evidence type="ECO:0000256" key="1">
    <source>
        <dbReference type="ARBA" id="ARBA00004651"/>
    </source>
</evidence>
<comment type="subcellular location">
    <subcellularLocation>
        <location evidence="1">Cell membrane</location>
        <topology evidence="1">Multi-pass membrane protein</topology>
    </subcellularLocation>
</comment>
<comment type="caution">
    <text evidence="8">The sequence shown here is derived from an EMBL/GenBank/DDBJ whole genome shotgun (WGS) entry which is preliminary data.</text>
</comment>
<evidence type="ECO:0000256" key="5">
    <source>
        <dbReference type="ARBA" id="ARBA00022989"/>
    </source>
</evidence>
<dbReference type="EMBL" id="NXLT01000002">
    <property type="protein sequence ID" value="RDU67962.1"/>
    <property type="molecule type" value="Genomic_DNA"/>
</dbReference>
<dbReference type="PANTHER" id="PTHR30106">
    <property type="entry name" value="INNER MEMBRANE PROTEIN YEIH-RELATED"/>
    <property type="match status" value="1"/>
</dbReference>
<keyword evidence="3" id="KW-1003">Cell membrane</keyword>
<feature type="transmembrane region" description="Helical" evidence="7">
    <location>
        <begin position="309"/>
        <end position="330"/>
    </location>
</feature>
<accession>A0A3D8IRY4</accession>
<feature type="transmembrane region" description="Helical" evidence="7">
    <location>
        <begin position="123"/>
        <end position="142"/>
    </location>
</feature>
<evidence type="ECO:0000256" key="4">
    <source>
        <dbReference type="ARBA" id="ARBA00022692"/>
    </source>
</evidence>
<sequence length="332" mass="35378">MQAFYNLINGFVLVLFISLSSMYIASCEFMVHYHISPLIIGVLLGILASSLYHHSKSSCDTGVVFSAKKLLRLGIILYGFRVSFDGIMSVGLSGTLISVSVVVGILVIGTFIGIKVFKLDRELALLVSGGSAICGAAAVLALESSIKSQPYKGIIAVGSVVVFGLISMFLYPIVYAISTLGLSEIQWGVYVGATLHEVANVVGAGSGISPEAEKIAVIIKMIRVLLLIPVLLILPLLFSTTPSGSKRNLHIPWFAFGFLGVVIINSLFTLPQWLVTSGELSSTFFLVMAMSALGLQIDFKKFVDSGGKAFGLAFVLAILLMVGGYALVYFCV</sequence>
<reference evidence="8 9" key="1">
    <citation type="submission" date="2018-04" db="EMBL/GenBank/DDBJ databases">
        <title>Novel Campyloabacter and Helicobacter Species and Strains.</title>
        <authorList>
            <person name="Mannion A.J."/>
            <person name="Shen Z."/>
            <person name="Fox J.G."/>
        </authorList>
    </citation>
    <scope>NUCLEOTIDE SEQUENCE [LARGE SCALE GENOMIC DNA]</scope>
    <source>
        <strain evidence="8 9">MIT 12-6600</strain>
    </source>
</reference>
<keyword evidence="9" id="KW-1185">Reference proteome</keyword>
<feature type="transmembrane region" description="Helical" evidence="7">
    <location>
        <begin position="31"/>
        <end position="49"/>
    </location>
</feature>
<dbReference type="Proteomes" id="UP000256514">
    <property type="component" value="Unassembled WGS sequence"/>
</dbReference>
<dbReference type="GO" id="GO:0005886">
    <property type="term" value="C:plasma membrane"/>
    <property type="evidence" value="ECO:0007669"/>
    <property type="project" value="UniProtKB-SubCell"/>
</dbReference>
<feature type="transmembrane region" description="Helical" evidence="7">
    <location>
        <begin position="280"/>
        <end position="297"/>
    </location>
</feature>
<proteinExistence type="inferred from homology"/>
<evidence type="ECO:0000256" key="3">
    <source>
        <dbReference type="ARBA" id="ARBA00022475"/>
    </source>
</evidence>
<dbReference type="InterPro" id="IPR018383">
    <property type="entry name" value="UPF0324_pro"/>
</dbReference>
<evidence type="ECO:0000313" key="8">
    <source>
        <dbReference type="EMBL" id="RDU67962.1"/>
    </source>
</evidence>
<evidence type="ECO:0000313" key="9">
    <source>
        <dbReference type="Proteomes" id="UP000256514"/>
    </source>
</evidence>
<dbReference type="AlphaFoldDB" id="A0A3D8IRY4"/>
<protein>
    <submittedName>
        <fullName evidence="8">YeiH family putative sulfate export transporter</fullName>
    </submittedName>
</protein>
<feature type="transmembrane region" description="Helical" evidence="7">
    <location>
        <begin position="189"/>
        <end position="209"/>
    </location>
</feature>
<dbReference type="Pfam" id="PF03601">
    <property type="entry name" value="Cons_hypoth698"/>
    <property type="match status" value="1"/>
</dbReference>
<dbReference type="RefSeq" id="WP_115570768.1">
    <property type="nucleotide sequence ID" value="NZ_NXLT01000002.1"/>
</dbReference>
<feature type="transmembrane region" description="Helical" evidence="7">
    <location>
        <begin position="154"/>
        <end position="177"/>
    </location>
</feature>
<name>A0A3D8IRY4_9HELI</name>
<keyword evidence="6 7" id="KW-0472">Membrane</keyword>
<dbReference type="OrthoDB" id="9805703at2"/>
<keyword evidence="4 7" id="KW-0812">Transmembrane</keyword>
<feature type="transmembrane region" description="Helical" evidence="7">
    <location>
        <begin position="96"/>
        <end position="116"/>
    </location>
</feature>
<organism evidence="8 9">
    <name type="scientific">Helicobacter equorum</name>
    <dbReference type="NCBI Taxonomy" id="361872"/>
    <lineage>
        <taxon>Bacteria</taxon>
        <taxon>Pseudomonadati</taxon>
        <taxon>Campylobacterota</taxon>
        <taxon>Epsilonproteobacteria</taxon>
        <taxon>Campylobacterales</taxon>
        <taxon>Helicobacteraceae</taxon>
        <taxon>Helicobacter</taxon>
    </lineage>
</organism>
<keyword evidence="5 7" id="KW-1133">Transmembrane helix</keyword>
<evidence type="ECO:0000256" key="6">
    <source>
        <dbReference type="ARBA" id="ARBA00023136"/>
    </source>
</evidence>
<feature type="transmembrane region" description="Helical" evidence="7">
    <location>
        <begin position="7"/>
        <end position="25"/>
    </location>
</feature>
<gene>
    <name evidence="8" type="ORF">CQA54_03305</name>
</gene>